<dbReference type="HOGENOM" id="CLU_059618_0_0_1"/>
<reference evidence="2 3" key="1">
    <citation type="journal article" date="2012" name="Eukaryot. Cell">
        <title>Draft genome sequence of CBS 2479, the standard type strain of Trichosporon asahii.</title>
        <authorList>
            <person name="Yang R.Y."/>
            <person name="Li H.T."/>
            <person name="Zhu H."/>
            <person name="Zhou G.P."/>
            <person name="Wang M."/>
            <person name="Wang L."/>
        </authorList>
    </citation>
    <scope>NUCLEOTIDE SEQUENCE [LARGE SCALE GENOMIC DNA]</scope>
    <source>
        <strain evidence="3">ATCC 90039 / CBS 2479 / JCM 2466 / KCTC 7840 / NCYC 2677 / UAMH 7654</strain>
    </source>
</reference>
<evidence type="ECO:0008006" key="4">
    <source>
        <dbReference type="Google" id="ProtNLM"/>
    </source>
</evidence>
<feature type="compositionally biased region" description="Low complexity" evidence="1">
    <location>
        <begin position="56"/>
        <end position="68"/>
    </location>
</feature>
<comment type="caution">
    <text evidence="2">The sequence shown here is derived from an EMBL/GenBank/DDBJ whole genome shotgun (WGS) entry which is preliminary data.</text>
</comment>
<dbReference type="EMBL" id="ALBS01000307">
    <property type="protein sequence ID" value="EJT46073.1"/>
    <property type="molecule type" value="Genomic_DNA"/>
</dbReference>
<dbReference type="Proteomes" id="UP000002748">
    <property type="component" value="Unassembled WGS sequence"/>
</dbReference>
<accession>J5Q8S8</accession>
<dbReference type="KEGG" id="tasa:A1Q1_05403"/>
<protein>
    <recommendedName>
        <fullName evidence="4">Clp1-like protein</fullName>
    </recommendedName>
</protein>
<evidence type="ECO:0000313" key="2">
    <source>
        <dbReference type="EMBL" id="EJT46073.1"/>
    </source>
</evidence>
<sequence length="364" mass="38737">MPVARICSNKENSFCRPAAAIRAKAAKVKAKAGLAAGLGLGLPSRRHKRSTSIQRAKAANSKPKANAKLQSSNASHAAPKSSEGYIKLPLNLSRPALPQVAELELEGDLVPSTFVVDKLQPILSGMLLAAALFQPYPGASKSRTEGRRSFAFGLPRSVSHLNVSGLEPDLCLALHRPGSTEALQIFPTHRLVYASQCAYFPSLPLSYPGDEEDHGLETIPEDDASVCSSAPSSDASDASGAESDDDSASEASADLHAPSYLHLPVLGLEVPSPETWELVHVRLHSSDEYCWQKQLLGLPAADTPAAARKALSGLEAGELFQVMRRVHGAWQNCCAIGVTNEKVWEQLGSAWAVVIDVIKARATV</sequence>
<evidence type="ECO:0000313" key="3">
    <source>
        <dbReference type="Proteomes" id="UP000002748"/>
    </source>
</evidence>
<dbReference type="VEuPathDB" id="FungiDB:A1Q1_05403"/>
<organism evidence="2 3">
    <name type="scientific">Trichosporon asahii var. asahii (strain ATCC 90039 / CBS 2479 / JCM 2466 / KCTC 7840 / NBRC 103889/ NCYC 2677 / UAMH 7654)</name>
    <name type="common">Yeast</name>
    <dbReference type="NCBI Taxonomy" id="1186058"/>
    <lineage>
        <taxon>Eukaryota</taxon>
        <taxon>Fungi</taxon>
        <taxon>Dikarya</taxon>
        <taxon>Basidiomycota</taxon>
        <taxon>Agaricomycotina</taxon>
        <taxon>Tremellomycetes</taxon>
        <taxon>Trichosporonales</taxon>
        <taxon>Trichosporonaceae</taxon>
        <taxon>Trichosporon</taxon>
    </lineage>
</organism>
<feature type="compositionally biased region" description="Low complexity" evidence="1">
    <location>
        <begin position="225"/>
        <end position="241"/>
    </location>
</feature>
<name>J5Q8S8_TRIAS</name>
<feature type="region of interest" description="Disordered" evidence="1">
    <location>
        <begin position="210"/>
        <end position="251"/>
    </location>
</feature>
<evidence type="ECO:0000256" key="1">
    <source>
        <dbReference type="SAM" id="MobiDB-lite"/>
    </source>
</evidence>
<feature type="compositionally biased region" description="Acidic residues" evidence="1">
    <location>
        <begin position="210"/>
        <end position="224"/>
    </location>
</feature>
<gene>
    <name evidence="2" type="ORF">A1Q1_05403</name>
</gene>
<dbReference type="OrthoDB" id="2570975at2759"/>
<dbReference type="AlphaFoldDB" id="J5Q8S8"/>
<feature type="region of interest" description="Disordered" evidence="1">
    <location>
        <begin position="41"/>
        <end position="80"/>
    </location>
</feature>
<dbReference type="GeneID" id="25988915"/>
<dbReference type="RefSeq" id="XP_014177610.1">
    <property type="nucleotide sequence ID" value="XM_014322135.1"/>
</dbReference>
<proteinExistence type="predicted"/>